<keyword evidence="11" id="KW-1185">Reference proteome</keyword>
<comment type="caution">
    <text evidence="10">The sequence shown here is derived from an EMBL/GenBank/DDBJ whole genome shotgun (WGS) entry which is preliminary data.</text>
</comment>
<feature type="compositionally biased region" description="Acidic residues" evidence="7">
    <location>
        <begin position="109"/>
        <end position="123"/>
    </location>
</feature>
<evidence type="ECO:0000256" key="7">
    <source>
        <dbReference type="SAM" id="MobiDB-lite"/>
    </source>
</evidence>
<evidence type="ECO:0000256" key="4">
    <source>
        <dbReference type="ARBA" id="ARBA00023242"/>
    </source>
</evidence>
<protein>
    <recommendedName>
        <fullName evidence="5">Nucleolar complex-associated protein 3</fullName>
    </recommendedName>
</protein>
<dbReference type="InterPro" id="IPR016903">
    <property type="entry name" value="Nucleolar_cplx-assoc_3"/>
</dbReference>
<dbReference type="InterPro" id="IPR011501">
    <property type="entry name" value="Noc3_N"/>
</dbReference>
<evidence type="ECO:0000256" key="1">
    <source>
        <dbReference type="ARBA" id="ARBA00004604"/>
    </source>
</evidence>
<dbReference type="GO" id="GO:0003682">
    <property type="term" value="F:chromatin binding"/>
    <property type="evidence" value="ECO:0007669"/>
    <property type="project" value="TreeGrafter"/>
</dbReference>
<comment type="function">
    <text evidence="5">Required for synthesis of 60S ribosomal subunits and the transport of pre-ribosomes from the nucleoplasm to the cytoplasm.</text>
</comment>
<evidence type="ECO:0000256" key="3">
    <source>
        <dbReference type="ARBA" id="ARBA00023054"/>
    </source>
</evidence>
<dbReference type="STRING" id="52247.A0A4T0X648"/>
<sequence>MGKRVKRSSQLRNAKRRKDEDSKLQSSVFSKIESDDEISDVEFADGEGEKDMMEIIEKNEDEDLEEYEKKPRAFVDPNEGGEEGLPIRTMDGTIKRRIIHKVVEKNDEKDDEEESDLSDVNEDDSSKQDANTEPITEFNEEDDESYKGLTPEEKIIKTKEDIAEMAEKLIEDPEENILQLSRLRRMSTSKNPLTSKLAILAMVPVFKSIAPGYHIRPLTESEKKEKVSREVAKLRFFEHHLVLNYKHYIDLLAKNATKVSSHPKVTTSDSEIGLISTNAACELASALRFFNFRKDVIKIITRRIMKKPHNEHEFKIYKKCISTLEELLIEDAKHGDISLEIVILLSKSMRKRNFNVDESVVNILLSLTILNDYSPNLKEHDDAPKLKKKDRVHLSKKERKALKERKEIEKEYMAAEQTVTAEQREKNQAQILKMLLMFYLEILKARPDKLMAAVLESLSKFGHMVNIDLMGDFLQVLREITEETLLNKDLTSNQVRQVLLCIITSFSLVANLPTKKVVVDLNKFVDYLYTLLPNLSLDTDIEFSHKTLRLLDPLANTELNIKPSVNVSTKAELLLRSLNAIFFNSKSGSNRRALAFTKRLYSVALHLPEKSSIAVLKFLDKLCGRYGELKTLYSTEDRVQNGVYDPEVNECERANTEVAVLWENVLLDKHYSNTVMMGSRHLFNNAK</sequence>
<evidence type="ECO:0000259" key="8">
    <source>
        <dbReference type="Pfam" id="PF03914"/>
    </source>
</evidence>
<dbReference type="GO" id="GO:0005730">
    <property type="term" value="C:nucleolus"/>
    <property type="evidence" value="ECO:0007669"/>
    <property type="project" value="UniProtKB-SubCell"/>
</dbReference>
<dbReference type="Pfam" id="PF03914">
    <property type="entry name" value="CBF"/>
    <property type="match status" value="1"/>
</dbReference>
<dbReference type="GO" id="GO:0042254">
    <property type="term" value="P:ribosome biogenesis"/>
    <property type="evidence" value="ECO:0007669"/>
    <property type="project" value="UniProtKB-KW"/>
</dbReference>
<dbReference type="EMBL" id="SELW01000141">
    <property type="protein sequence ID" value="TID30517.1"/>
    <property type="molecule type" value="Genomic_DNA"/>
</dbReference>
<dbReference type="Pfam" id="PF07540">
    <property type="entry name" value="NOC3p"/>
    <property type="match status" value="1"/>
</dbReference>
<dbReference type="InterPro" id="IPR005612">
    <property type="entry name" value="CCAAT-binding_factor"/>
</dbReference>
<feature type="compositionally biased region" description="Acidic residues" evidence="7">
    <location>
        <begin position="34"/>
        <end position="46"/>
    </location>
</feature>
<name>A0A4T0X648_9ASCO</name>
<dbReference type="AlphaFoldDB" id="A0A4T0X648"/>
<evidence type="ECO:0000259" key="9">
    <source>
        <dbReference type="Pfam" id="PF07540"/>
    </source>
</evidence>
<dbReference type="Proteomes" id="UP000307173">
    <property type="component" value="Unassembled WGS sequence"/>
</dbReference>
<comment type="similarity">
    <text evidence="2 5">Belongs to the CBF/MAK21 family.</text>
</comment>
<feature type="region of interest" description="Disordered" evidence="7">
    <location>
        <begin position="105"/>
        <end position="151"/>
    </location>
</feature>
<feature type="coiled-coil region" evidence="6">
    <location>
        <begin position="391"/>
        <end position="425"/>
    </location>
</feature>
<keyword evidence="3 6" id="KW-0175">Coiled coil</keyword>
<keyword evidence="5" id="KW-0690">Ribosome biogenesis</keyword>
<accession>A0A4T0X648</accession>
<feature type="compositionally biased region" description="Basic and acidic residues" evidence="7">
    <location>
        <begin position="47"/>
        <end position="58"/>
    </location>
</feature>
<evidence type="ECO:0000313" key="11">
    <source>
        <dbReference type="Proteomes" id="UP000307173"/>
    </source>
</evidence>
<evidence type="ECO:0000256" key="5">
    <source>
        <dbReference type="PIRNR" id="PIRNR028977"/>
    </source>
</evidence>
<proteinExistence type="inferred from homology"/>
<evidence type="ECO:0000313" key="10">
    <source>
        <dbReference type="EMBL" id="TID30517.1"/>
    </source>
</evidence>
<dbReference type="PIRSF" id="PIRSF028977">
    <property type="entry name" value="Nucleolar_complex_p3"/>
    <property type="match status" value="1"/>
</dbReference>
<dbReference type="GO" id="GO:0006270">
    <property type="term" value="P:DNA replication initiation"/>
    <property type="evidence" value="ECO:0007669"/>
    <property type="project" value="TreeGrafter"/>
</dbReference>
<feature type="compositionally biased region" description="Basic residues" evidence="7">
    <location>
        <begin position="1"/>
        <end position="16"/>
    </location>
</feature>
<dbReference type="PANTHER" id="PTHR14428:SF5">
    <property type="entry name" value="NUCLEOLAR COMPLEX PROTEIN 3 HOMOLOG"/>
    <property type="match status" value="1"/>
</dbReference>
<dbReference type="PANTHER" id="PTHR14428">
    <property type="entry name" value="NUCLEOLAR COMPLEX PROTEIN 3"/>
    <property type="match status" value="1"/>
</dbReference>
<gene>
    <name evidence="10" type="ORF">CANINC_000870</name>
</gene>
<organism evidence="10 11">
    <name type="scientific">Pichia inconspicua</name>
    <dbReference type="NCBI Taxonomy" id="52247"/>
    <lineage>
        <taxon>Eukaryota</taxon>
        <taxon>Fungi</taxon>
        <taxon>Dikarya</taxon>
        <taxon>Ascomycota</taxon>
        <taxon>Saccharomycotina</taxon>
        <taxon>Pichiomycetes</taxon>
        <taxon>Pichiales</taxon>
        <taxon>Pichiaceae</taxon>
        <taxon>Pichia</taxon>
    </lineage>
</organism>
<feature type="region of interest" description="Disordered" evidence="7">
    <location>
        <begin position="1"/>
        <end position="91"/>
    </location>
</feature>
<feature type="domain" description="CCAAT-binding factor" evidence="8">
    <location>
        <begin position="499"/>
        <end position="675"/>
    </location>
</feature>
<reference evidence="10 11" key="1">
    <citation type="journal article" date="2019" name="Front. Genet.">
        <title>Whole-Genome Sequencing of the Opportunistic Yeast Pathogen Candida inconspicua Uncovers Its Hybrid Origin.</title>
        <authorList>
            <person name="Mixao V."/>
            <person name="Hansen A.P."/>
            <person name="Saus E."/>
            <person name="Boekhout T."/>
            <person name="Lass-Florl C."/>
            <person name="Gabaldon T."/>
        </authorList>
    </citation>
    <scope>NUCLEOTIDE SEQUENCE [LARGE SCALE GENOMIC DNA]</scope>
    <source>
        <strain evidence="10 11">CBS 180</strain>
    </source>
</reference>
<evidence type="ECO:0000256" key="2">
    <source>
        <dbReference type="ARBA" id="ARBA00007797"/>
    </source>
</evidence>
<feature type="domain" description="Nucleolar complex-associated protein 3 N-terminal" evidence="9">
    <location>
        <begin position="158"/>
        <end position="248"/>
    </location>
</feature>
<dbReference type="OrthoDB" id="10263597at2759"/>
<keyword evidence="4" id="KW-0539">Nucleus</keyword>
<comment type="subcellular location">
    <subcellularLocation>
        <location evidence="1 5">Nucleus</location>
        <location evidence="1 5">Nucleolus</location>
    </subcellularLocation>
</comment>
<evidence type="ECO:0000256" key="6">
    <source>
        <dbReference type="SAM" id="Coils"/>
    </source>
</evidence>